<comment type="caution">
    <text evidence="20">The sequence shown here is derived from an EMBL/GenBank/DDBJ whole genome shotgun (WGS) entry which is preliminary data.</text>
</comment>
<evidence type="ECO:0000259" key="19">
    <source>
        <dbReference type="Pfam" id="PF00850"/>
    </source>
</evidence>
<evidence type="ECO:0000256" key="5">
    <source>
        <dbReference type="ARBA" id="ARBA00006457"/>
    </source>
</evidence>
<dbReference type="GO" id="GO:0046872">
    <property type="term" value="F:metal ion binding"/>
    <property type="evidence" value="ECO:0007669"/>
    <property type="project" value="UniProtKB-KW"/>
</dbReference>
<evidence type="ECO:0000256" key="11">
    <source>
        <dbReference type="ARBA" id="ARBA00022801"/>
    </source>
</evidence>
<keyword evidence="12" id="KW-0156">Chromatin regulator</keyword>
<dbReference type="GO" id="GO:0031507">
    <property type="term" value="P:heterochromatin formation"/>
    <property type="evidence" value="ECO:0007669"/>
    <property type="project" value="TreeGrafter"/>
</dbReference>
<dbReference type="PANTHER" id="PTHR10625">
    <property type="entry name" value="HISTONE DEACETYLASE HDAC1-RELATED"/>
    <property type="match status" value="1"/>
</dbReference>
<evidence type="ECO:0000256" key="6">
    <source>
        <dbReference type="ARBA" id="ARBA00012111"/>
    </source>
</evidence>
<dbReference type="GO" id="GO:0005737">
    <property type="term" value="C:cytoplasm"/>
    <property type="evidence" value="ECO:0007669"/>
    <property type="project" value="UniProtKB-SubCell"/>
</dbReference>
<keyword evidence="7" id="KW-0158">Chromosome</keyword>
<comment type="cofactor">
    <cofactor evidence="1">
        <name>a divalent metal cation</name>
        <dbReference type="ChEBI" id="CHEBI:60240"/>
    </cofactor>
</comment>
<dbReference type="InterPro" id="IPR037138">
    <property type="entry name" value="His_deacetylse_dom_sf"/>
</dbReference>
<dbReference type="HOGENOM" id="CLU_007727_7_4_1"/>
<keyword evidence="15" id="KW-0539">Nucleus</keyword>
<proteinExistence type="inferred from homology"/>
<comment type="similarity">
    <text evidence="5">Belongs to the histone deacetylase family. HD type 1 subfamily.</text>
</comment>
<keyword evidence="9" id="KW-0678">Repressor</keyword>
<dbReference type="InterPro" id="IPR000286">
    <property type="entry name" value="HDACs"/>
</dbReference>
<evidence type="ECO:0000256" key="18">
    <source>
        <dbReference type="ARBA" id="ARBA00042783"/>
    </source>
</evidence>
<name>A0A074RK23_9AGAM</name>
<dbReference type="GO" id="GO:0141221">
    <property type="term" value="F:histone deacetylase activity, hydrolytic mechanism"/>
    <property type="evidence" value="ECO:0007669"/>
    <property type="project" value="UniProtKB-EC"/>
</dbReference>
<dbReference type="EC" id="3.5.1.98" evidence="6"/>
<comment type="subcellular location">
    <subcellularLocation>
        <location evidence="3">Chromosome</location>
    </subcellularLocation>
    <subcellularLocation>
        <location evidence="4">Cytoplasm</location>
    </subcellularLocation>
    <subcellularLocation>
        <location evidence="2">Nucleus</location>
    </subcellularLocation>
</comment>
<dbReference type="PANTHER" id="PTHR10625:SF14">
    <property type="entry name" value="HISTONE DEACETYLASE 8"/>
    <property type="match status" value="1"/>
</dbReference>
<dbReference type="OrthoDB" id="73273at2759"/>
<dbReference type="InterPro" id="IPR023696">
    <property type="entry name" value="Ureohydrolase_dom_sf"/>
</dbReference>
<protein>
    <recommendedName>
        <fullName evidence="16">Histone deacetylase 8</fullName>
        <ecNumber evidence="6">3.5.1.98</ecNumber>
    </recommendedName>
    <alternativeName>
        <fullName evidence="17">Protein deacetylase HDAC8</fullName>
    </alternativeName>
    <alternativeName>
        <fullName evidence="18">Protein decrotonylase HDAC8</fullName>
    </alternativeName>
</protein>
<evidence type="ECO:0000256" key="1">
    <source>
        <dbReference type="ARBA" id="ARBA00001968"/>
    </source>
</evidence>
<feature type="domain" description="Histone deacetylase" evidence="19">
    <location>
        <begin position="73"/>
        <end position="408"/>
    </location>
</feature>
<evidence type="ECO:0000256" key="7">
    <source>
        <dbReference type="ARBA" id="ARBA00022454"/>
    </source>
</evidence>
<organism evidence="20 21">
    <name type="scientific">Rhizoctonia solani 123E</name>
    <dbReference type="NCBI Taxonomy" id="1423351"/>
    <lineage>
        <taxon>Eukaryota</taxon>
        <taxon>Fungi</taxon>
        <taxon>Dikarya</taxon>
        <taxon>Basidiomycota</taxon>
        <taxon>Agaricomycotina</taxon>
        <taxon>Agaricomycetes</taxon>
        <taxon>Cantharellales</taxon>
        <taxon>Ceratobasidiaceae</taxon>
        <taxon>Rhizoctonia</taxon>
    </lineage>
</organism>
<dbReference type="GO" id="GO:0005694">
    <property type="term" value="C:chromosome"/>
    <property type="evidence" value="ECO:0007669"/>
    <property type="project" value="UniProtKB-SubCell"/>
</dbReference>
<dbReference type="SUPFAM" id="SSF52768">
    <property type="entry name" value="Arginase/deacetylase"/>
    <property type="match status" value="1"/>
</dbReference>
<evidence type="ECO:0000256" key="17">
    <source>
        <dbReference type="ARBA" id="ARBA00041964"/>
    </source>
</evidence>
<evidence type="ECO:0000256" key="16">
    <source>
        <dbReference type="ARBA" id="ARBA00040347"/>
    </source>
</evidence>
<dbReference type="GO" id="GO:0005634">
    <property type="term" value="C:nucleus"/>
    <property type="evidence" value="ECO:0007669"/>
    <property type="project" value="UniProtKB-SubCell"/>
</dbReference>
<evidence type="ECO:0000313" key="21">
    <source>
        <dbReference type="Proteomes" id="UP000027456"/>
    </source>
</evidence>
<evidence type="ECO:0000256" key="13">
    <source>
        <dbReference type="ARBA" id="ARBA00023015"/>
    </source>
</evidence>
<dbReference type="Gene3D" id="3.40.800.20">
    <property type="entry name" value="Histone deacetylase domain"/>
    <property type="match status" value="1"/>
</dbReference>
<dbReference type="PRINTS" id="PR01270">
    <property type="entry name" value="HDASUPER"/>
</dbReference>
<keyword evidence="21" id="KW-1185">Reference proteome</keyword>
<dbReference type="EMBL" id="AZST01000740">
    <property type="protein sequence ID" value="KEP47446.1"/>
    <property type="molecule type" value="Genomic_DNA"/>
</dbReference>
<evidence type="ECO:0000256" key="8">
    <source>
        <dbReference type="ARBA" id="ARBA00022490"/>
    </source>
</evidence>
<keyword evidence="11" id="KW-0378">Hydrolase</keyword>
<dbReference type="PRINTS" id="PR01271">
    <property type="entry name" value="HISDACETLASE"/>
</dbReference>
<dbReference type="InterPro" id="IPR003084">
    <property type="entry name" value="HDAC_I/II"/>
</dbReference>
<evidence type="ECO:0000256" key="3">
    <source>
        <dbReference type="ARBA" id="ARBA00004286"/>
    </source>
</evidence>
<dbReference type="AlphaFoldDB" id="A0A074RK23"/>
<dbReference type="InterPro" id="IPR023801">
    <property type="entry name" value="His_deacetylse_dom"/>
</dbReference>
<gene>
    <name evidence="20" type="ORF">V565_155510</name>
</gene>
<dbReference type="Pfam" id="PF00850">
    <property type="entry name" value="Hist_deacetyl"/>
    <property type="match status" value="1"/>
</dbReference>
<evidence type="ECO:0000256" key="14">
    <source>
        <dbReference type="ARBA" id="ARBA00023163"/>
    </source>
</evidence>
<evidence type="ECO:0000256" key="15">
    <source>
        <dbReference type="ARBA" id="ARBA00023242"/>
    </source>
</evidence>
<keyword evidence="10" id="KW-0479">Metal-binding</keyword>
<evidence type="ECO:0000256" key="4">
    <source>
        <dbReference type="ARBA" id="ARBA00004496"/>
    </source>
</evidence>
<keyword evidence="13" id="KW-0805">Transcription regulation</keyword>
<dbReference type="STRING" id="1423351.A0A074RK23"/>
<accession>A0A074RK23</accession>
<sequence length="471" mass="52021">MRIYLRRWVFNQLSSCITGPSASSGARDIPPHPRLSRPPIHKIYHCFSFQMSSEVKVAYVCSSDLARISSLLPSNRNRSALVHTLVNAYGLLKRPNCRLVKPGKASRRDLERYHEAGYLDYVLQPHQGEVTSKGDVTEFGLEDDCEVFPGLDEYMYVVAGATLTATKAIQSAMFDVAICWDGGRHHAHKAHAAGFCYVADCVLCILQLRRLDSGQKGRPKVAYLDLDLHHGDGVAEAFTSRSLDDAEIGKSTMEESASPSNILTLSVHHHAPGFYPHSALGSLTKSITKDPFSLSIPLGRGTGAHTYARIWSIIERVLGAFFCWDQLERDESPTYLVVQCGVDGLAGDPYAIWNWDIDVERDGSLGWCVQKAMEWVGARGKQLKIVFLGGGGYNSPNAARAWTYLTSIITGKPLSVNDDIPDHGSFLQYAPSFVLDVPAGNRPDENTEKELSEIESSYDVLIERIRCAQSV</sequence>
<keyword evidence="14" id="KW-0804">Transcription</keyword>
<dbReference type="Proteomes" id="UP000027456">
    <property type="component" value="Unassembled WGS sequence"/>
</dbReference>
<evidence type="ECO:0000256" key="2">
    <source>
        <dbReference type="ARBA" id="ARBA00004123"/>
    </source>
</evidence>
<evidence type="ECO:0000256" key="9">
    <source>
        <dbReference type="ARBA" id="ARBA00022491"/>
    </source>
</evidence>
<evidence type="ECO:0000313" key="20">
    <source>
        <dbReference type="EMBL" id="KEP47446.1"/>
    </source>
</evidence>
<keyword evidence="8" id="KW-0963">Cytoplasm</keyword>
<reference evidence="20 21" key="1">
    <citation type="submission" date="2013-12" db="EMBL/GenBank/DDBJ databases">
        <authorList>
            <person name="Cubeta M."/>
            <person name="Pakala S."/>
            <person name="Fedorova N."/>
            <person name="Thomas E."/>
            <person name="Dean R."/>
            <person name="Jabaji S."/>
            <person name="Neate S."/>
            <person name="Toda T."/>
            <person name="Tavantzis S."/>
            <person name="Vilgalys R."/>
            <person name="Bharathan N."/>
            <person name="Pakala S."/>
            <person name="Losada L.S."/>
            <person name="Zafar N."/>
            <person name="Nierman W."/>
        </authorList>
    </citation>
    <scope>NUCLEOTIDE SEQUENCE [LARGE SCALE GENOMIC DNA]</scope>
    <source>
        <strain evidence="20 21">123E</strain>
    </source>
</reference>
<evidence type="ECO:0000256" key="12">
    <source>
        <dbReference type="ARBA" id="ARBA00022853"/>
    </source>
</evidence>
<evidence type="ECO:0000256" key="10">
    <source>
        <dbReference type="ARBA" id="ARBA00022723"/>
    </source>
</evidence>